<dbReference type="InterPro" id="IPR045058">
    <property type="entry name" value="GIMA/IAN/Toc"/>
</dbReference>
<keyword evidence="3" id="KW-0342">GTP-binding</keyword>
<dbReference type="Ensembl" id="ENSSDUT00000000588.1">
    <property type="protein sequence ID" value="ENSSDUP00000000546.1"/>
    <property type="gene ID" value="ENSSDUG00000000469.1"/>
</dbReference>
<evidence type="ECO:0000256" key="2">
    <source>
        <dbReference type="ARBA" id="ARBA00022741"/>
    </source>
</evidence>
<dbReference type="PANTHER" id="PTHR10903">
    <property type="entry name" value="GTPASE, IMAP FAMILY MEMBER-RELATED"/>
    <property type="match status" value="1"/>
</dbReference>
<dbReference type="Gene3D" id="3.40.50.300">
    <property type="entry name" value="P-loop containing nucleotide triphosphate hydrolases"/>
    <property type="match status" value="1"/>
</dbReference>
<organism evidence="5 6">
    <name type="scientific">Seriola dumerili</name>
    <name type="common">Greater amberjack</name>
    <name type="synonym">Caranx dumerili</name>
    <dbReference type="NCBI Taxonomy" id="41447"/>
    <lineage>
        <taxon>Eukaryota</taxon>
        <taxon>Metazoa</taxon>
        <taxon>Chordata</taxon>
        <taxon>Craniata</taxon>
        <taxon>Vertebrata</taxon>
        <taxon>Euteleostomi</taxon>
        <taxon>Actinopterygii</taxon>
        <taxon>Neopterygii</taxon>
        <taxon>Teleostei</taxon>
        <taxon>Neoteleostei</taxon>
        <taxon>Acanthomorphata</taxon>
        <taxon>Carangaria</taxon>
        <taxon>Carangiformes</taxon>
        <taxon>Carangidae</taxon>
        <taxon>Seriola</taxon>
    </lineage>
</organism>
<protein>
    <recommendedName>
        <fullName evidence="4">AIG1-type G domain-containing protein</fullName>
    </recommendedName>
</protein>
<dbReference type="GO" id="GO:0005525">
    <property type="term" value="F:GTP binding"/>
    <property type="evidence" value="ECO:0007669"/>
    <property type="project" value="UniProtKB-KW"/>
</dbReference>
<dbReference type="InterPro" id="IPR027417">
    <property type="entry name" value="P-loop_NTPase"/>
</dbReference>
<dbReference type="SUPFAM" id="SSF52540">
    <property type="entry name" value="P-loop containing nucleoside triphosphate hydrolases"/>
    <property type="match status" value="1"/>
</dbReference>
<dbReference type="GeneTree" id="ENSGT00940000179754"/>
<evidence type="ECO:0000256" key="3">
    <source>
        <dbReference type="ARBA" id="ARBA00023134"/>
    </source>
</evidence>
<evidence type="ECO:0000313" key="5">
    <source>
        <dbReference type="Ensembl" id="ENSSDUP00000000546.1"/>
    </source>
</evidence>
<evidence type="ECO:0000313" key="6">
    <source>
        <dbReference type="Proteomes" id="UP000261420"/>
    </source>
</evidence>
<proteinExistence type="inferred from homology"/>
<keyword evidence="2" id="KW-0547">Nucleotide-binding</keyword>
<name>A0A3B4T336_SERDU</name>
<dbReference type="Proteomes" id="UP000261420">
    <property type="component" value="Unplaced"/>
</dbReference>
<reference evidence="5" key="1">
    <citation type="submission" date="2025-08" db="UniProtKB">
        <authorList>
            <consortium name="Ensembl"/>
        </authorList>
    </citation>
    <scope>IDENTIFICATION</scope>
</reference>
<feature type="domain" description="AIG1-type G" evidence="4">
    <location>
        <begin position="3"/>
        <end position="70"/>
    </location>
</feature>
<reference evidence="5" key="2">
    <citation type="submission" date="2025-09" db="UniProtKB">
        <authorList>
            <consortium name="Ensembl"/>
        </authorList>
    </citation>
    <scope>IDENTIFICATION</scope>
</reference>
<sequence length="120" mass="13395">MRKSGKSSAGNLILDREEFQTNTKTTRCSVGHREVSGWSVTVVDTPGWSLFGLANPEQVRTEISLSPSLCPVRSRVVFLLAVPVDSRFHVVGLIFTFTHVGRSLIYIMSYYEELVNSAFI</sequence>
<keyword evidence="6" id="KW-1185">Reference proteome</keyword>
<accession>A0A3B4T336</accession>
<evidence type="ECO:0000259" key="4">
    <source>
        <dbReference type="Pfam" id="PF04548"/>
    </source>
</evidence>
<evidence type="ECO:0000256" key="1">
    <source>
        <dbReference type="ARBA" id="ARBA00008535"/>
    </source>
</evidence>
<comment type="similarity">
    <text evidence="1">Belongs to the TRAFAC class TrmE-Era-EngA-EngB-Septin-like GTPase superfamily. AIG1/Toc34/Toc159-like paraseptin GTPase family. IAN subfamily.</text>
</comment>
<dbReference type="Pfam" id="PF04548">
    <property type="entry name" value="AIG1"/>
    <property type="match status" value="1"/>
</dbReference>
<dbReference type="PANTHER" id="PTHR10903:SF107">
    <property type="entry name" value="GTPASE IMAP FAMILY MEMBER 4-LIKE-RELATED"/>
    <property type="match status" value="1"/>
</dbReference>
<dbReference type="InterPro" id="IPR006703">
    <property type="entry name" value="G_AIG1"/>
</dbReference>
<dbReference type="AlphaFoldDB" id="A0A3B4T336"/>